<name>M4S0K2_9ALTE</name>
<dbReference type="PATRIC" id="fig|1129794.4.peg.2120"/>
<dbReference type="KEGG" id="gps:C427_2143"/>
<evidence type="ECO:0000313" key="2">
    <source>
        <dbReference type="Proteomes" id="UP000011864"/>
    </source>
</evidence>
<organism evidence="1 2">
    <name type="scientific">Paraglaciecola psychrophila 170</name>
    <dbReference type="NCBI Taxonomy" id="1129794"/>
    <lineage>
        <taxon>Bacteria</taxon>
        <taxon>Pseudomonadati</taxon>
        <taxon>Pseudomonadota</taxon>
        <taxon>Gammaproteobacteria</taxon>
        <taxon>Alteromonadales</taxon>
        <taxon>Alteromonadaceae</taxon>
        <taxon>Paraglaciecola</taxon>
    </lineage>
</organism>
<dbReference type="Proteomes" id="UP000011864">
    <property type="component" value="Chromosome"/>
</dbReference>
<keyword evidence="1" id="KW-0378">Hydrolase</keyword>
<dbReference type="SUPFAM" id="SSF53474">
    <property type="entry name" value="alpha/beta-Hydrolases"/>
    <property type="match status" value="1"/>
</dbReference>
<dbReference type="HOGENOM" id="CLU_2863790_0_0_6"/>
<proteinExistence type="predicted"/>
<dbReference type="InterPro" id="IPR029058">
    <property type="entry name" value="AB_hydrolase_fold"/>
</dbReference>
<protein>
    <submittedName>
        <fullName evidence="1">Alpha/beta fold family hydrolase</fullName>
    </submittedName>
</protein>
<dbReference type="STRING" id="1129794.C427_2143"/>
<sequence length="64" mass="7411">MLIPDLKDHGQTAYDQRDDYSVPSHCQMLLLLFEQLKIERFSIVGNSMGAMMPAKRLDDMPERI</sequence>
<reference evidence="1 2" key="1">
    <citation type="journal article" date="2013" name="Genome Announc.">
        <title>Complete Genome Sequence of Glaciecola psychrophila Strain 170T.</title>
        <authorList>
            <person name="Yin J."/>
            <person name="Chen J."/>
            <person name="Liu G."/>
            <person name="Yu Y."/>
            <person name="Song L."/>
            <person name="Wang X."/>
            <person name="Qu X."/>
        </authorList>
    </citation>
    <scope>NUCLEOTIDE SEQUENCE [LARGE SCALE GENOMIC DNA]</scope>
    <source>
        <strain evidence="1 2">170</strain>
    </source>
</reference>
<gene>
    <name evidence="1" type="ORF">C427_2143</name>
</gene>
<dbReference type="GO" id="GO:0016787">
    <property type="term" value="F:hydrolase activity"/>
    <property type="evidence" value="ECO:0007669"/>
    <property type="project" value="UniProtKB-KW"/>
</dbReference>
<dbReference type="EMBL" id="CP003837">
    <property type="protein sequence ID" value="AGH44252.1"/>
    <property type="molecule type" value="Genomic_DNA"/>
</dbReference>
<accession>M4S0K2</accession>
<evidence type="ECO:0000313" key="1">
    <source>
        <dbReference type="EMBL" id="AGH44252.1"/>
    </source>
</evidence>
<dbReference type="eggNOG" id="COG0596">
    <property type="taxonomic scope" value="Bacteria"/>
</dbReference>
<keyword evidence="2" id="KW-1185">Reference proteome</keyword>
<dbReference type="AlphaFoldDB" id="M4S0K2"/>
<dbReference type="Gene3D" id="3.40.50.1820">
    <property type="entry name" value="alpha/beta hydrolase"/>
    <property type="match status" value="1"/>
</dbReference>